<feature type="chain" id="PRO_5001643050" description="Secreted protein" evidence="1">
    <location>
        <begin position="19"/>
        <end position="93"/>
    </location>
</feature>
<protein>
    <recommendedName>
        <fullName evidence="4">Secreted protein</fullName>
    </recommendedName>
</protein>
<evidence type="ECO:0008006" key="4">
    <source>
        <dbReference type="Google" id="ProtNLM"/>
    </source>
</evidence>
<dbReference type="HOGENOM" id="CLU_2399989_0_0_1"/>
<keyword evidence="3" id="KW-1185">Reference proteome</keyword>
<keyword evidence="1" id="KW-0732">Signal</keyword>
<sequence>MFSLVLQVIWMLRHQVSSCLPAQPCRSATLPDSTSLPRTFMTTFGSPNYCQPSRHLHLLLTAKTLSDVCNARLKFGHDNWKSTYPTSTSVLES</sequence>
<reference evidence="3" key="1">
    <citation type="journal article" date="2014" name="Proc. Natl. Acad. Sci. U.S.A.">
        <title>Extensive sampling of basidiomycete genomes demonstrates inadequacy of the white-rot/brown-rot paradigm for wood decay fungi.</title>
        <authorList>
            <person name="Riley R."/>
            <person name="Salamov A.A."/>
            <person name="Brown D.W."/>
            <person name="Nagy L.G."/>
            <person name="Floudas D."/>
            <person name="Held B.W."/>
            <person name="Levasseur A."/>
            <person name="Lombard V."/>
            <person name="Morin E."/>
            <person name="Otillar R."/>
            <person name="Lindquist E.A."/>
            <person name="Sun H."/>
            <person name="LaButti K.M."/>
            <person name="Schmutz J."/>
            <person name="Jabbour D."/>
            <person name="Luo H."/>
            <person name="Baker S.E."/>
            <person name="Pisabarro A.G."/>
            <person name="Walton J.D."/>
            <person name="Blanchette R.A."/>
            <person name="Henrissat B."/>
            <person name="Martin F."/>
            <person name="Cullen D."/>
            <person name="Hibbett D.S."/>
            <person name="Grigoriev I.V."/>
        </authorList>
    </citation>
    <scope>NUCLEOTIDE SEQUENCE [LARGE SCALE GENOMIC DNA]</scope>
    <source>
        <strain evidence="3">MUCL 33604</strain>
    </source>
</reference>
<evidence type="ECO:0000256" key="1">
    <source>
        <dbReference type="SAM" id="SignalP"/>
    </source>
</evidence>
<accession>A0A067PCV6</accession>
<feature type="signal peptide" evidence="1">
    <location>
        <begin position="1"/>
        <end position="18"/>
    </location>
</feature>
<dbReference type="InParanoid" id="A0A067PCV6"/>
<organism evidence="2 3">
    <name type="scientific">Jaapia argillacea MUCL 33604</name>
    <dbReference type="NCBI Taxonomy" id="933084"/>
    <lineage>
        <taxon>Eukaryota</taxon>
        <taxon>Fungi</taxon>
        <taxon>Dikarya</taxon>
        <taxon>Basidiomycota</taxon>
        <taxon>Agaricomycotina</taxon>
        <taxon>Agaricomycetes</taxon>
        <taxon>Agaricomycetidae</taxon>
        <taxon>Jaapiales</taxon>
        <taxon>Jaapiaceae</taxon>
        <taxon>Jaapia</taxon>
    </lineage>
</organism>
<dbReference type="Proteomes" id="UP000027265">
    <property type="component" value="Unassembled WGS sequence"/>
</dbReference>
<dbReference type="EMBL" id="KL197746">
    <property type="protein sequence ID" value="KDQ51670.1"/>
    <property type="molecule type" value="Genomic_DNA"/>
</dbReference>
<evidence type="ECO:0000313" key="2">
    <source>
        <dbReference type="EMBL" id="KDQ51670.1"/>
    </source>
</evidence>
<proteinExistence type="predicted"/>
<name>A0A067PCV6_9AGAM</name>
<dbReference type="AlphaFoldDB" id="A0A067PCV6"/>
<gene>
    <name evidence="2" type="ORF">JAAARDRAFT_501925</name>
</gene>
<evidence type="ECO:0000313" key="3">
    <source>
        <dbReference type="Proteomes" id="UP000027265"/>
    </source>
</evidence>